<sequence length="307" mass="32905">MAKPGGIEYRHWPGGPAATFARRWRLGVALPVVAACALSPSSAVWPFGLYRRPCGGTTGRALKGCERSGANANNKQARIIDLPAGDRQGLPPGGQPLQILKDVCLDIFPGESCAIVGASGSGKSTLLNILGLLDRPDSGAYRFAEHDIFSVDGDRLAAIRNRLIGFVFQSFNLLPRLNALDNVALPLSYRGMPRREALERAEAMLARVGLAERAGHRPADLSGGQRQRVAIARALVGEPALILADEPTGNLDASTAKEVLELLLTLNRERQVTLVVVTHDPSLAARLGRQLTVRHGEVHEDLAEACR</sequence>
<dbReference type="SUPFAM" id="SSF52540">
    <property type="entry name" value="P-loop containing nucleoside triphosphate hydrolases"/>
    <property type="match status" value="1"/>
</dbReference>
<dbReference type="PANTHER" id="PTHR24220:SF86">
    <property type="entry name" value="ABC TRANSPORTER ABCH.1"/>
    <property type="match status" value="1"/>
</dbReference>
<proteinExistence type="inferred from homology"/>
<organism evidence="10 11">
    <name type="scientific">Pseudomonas fluorescens</name>
    <dbReference type="NCBI Taxonomy" id="294"/>
    <lineage>
        <taxon>Bacteria</taxon>
        <taxon>Pseudomonadati</taxon>
        <taxon>Pseudomonadota</taxon>
        <taxon>Gammaproteobacteria</taxon>
        <taxon>Pseudomonadales</taxon>
        <taxon>Pseudomonadaceae</taxon>
        <taxon>Pseudomonas</taxon>
    </lineage>
</organism>
<evidence type="ECO:0000256" key="4">
    <source>
        <dbReference type="ARBA" id="ARBA00022692"/>
    </source>
</evidence>
<dbReference type="Pfam" id="PF00005">
    <property type="entry name" value="ABC_tran"/>
    <property type="match status" value="1"/>
</dbReference>
<dbReference type="PROSITE" id="PS00211">
    <property type="entry name" value="ABC_TRANSPORTER_1"/>
    <property type="match status" value="1"/>
</dbReference>
<dbReference type="GO" id="GO:0016887">
    <property type="term" value="F:ATP hydrolysis activity"/>
    <property type="evidence" value="ECO:0007669"/>
    <property type="project" value="InterPro"/>
</dbReference>
<dbReference type="EC" id="3.6.3.-" evidence="10"/>
<evidence type="ECO:0000256" key="7">
    <source>
        <dbReference type="ARBA" id="ARBA00023136"/>
    </source>
</evidence>
<dbReference type="InterPro" id="IPR015854">
    <property type="entry name" value="ABC_transpr_LolD-like"/>
</dbReference>
<evidence type="ECO:0000256" key="5">
    <source>
        <dbReference type="ARBA" id="ARBA00022741"/>
    </source>
</evidence>
<dbReference type="InterPro" id="IPR017871">
    <property type="entry name" value="ABC_transporter-like_CS"/>
</dbReference>
<dbReference type="GO" id="GO:0005524">
    <property type="term" value="F:ATP binding"/>
    <property type="evidence" value="ECO:0007669"/>
    <property type="project" value="UniProtKB-KW"/>
</dbReference>
<comment type="subcellular location">
    <subcellularLocation>
        <location evidence="1">Cell inner membrane</location>
        <topology evidence="1">Multi-pass membrane protein</topology>
    </subcellularLocation>
</comment>
<dbReference type="Gene3D" id="3.40.50.300">
    <property type="entry name" value="P-loop containing nucleotide triphosphate hydrolases"/>
    <property type="match status" value="1"/>
</dbReference>
<dbReference type="SMART" id="SM00382">
    <property type="entry name" value="AAA"/>
    <property type="match status" value="1"/>
</dbReference>
<evidence type="ECO:0000256" key="1">
    <source>
        <dbReference type="ARBA" id="ARBA00004429"/>
    </source>
</evidence>
<dbReference type="PANTHER" id="PTHR24220">
    <property type="entry name" value="IMPORT ATP-BINDING PROTEIN"/>
    <property type="match status" value="1"/>
</dbReference>
<dbReference type="GO" id="GO:0005886">
    <property type="term" value="C:plasma membrane"/>
    <property type="evidence" value="ECO:0007669"/>
    <property type="project" value="UniProtKB-SubCell"/>
</dbReference>
<evidence type="ECO:0000256" key="8">
    <source>
        <dbReference type="ARBA" id="ARBA00038388"/>
    </source>
</evidence>
<keyword evidence="3" id="KW-1003">Cell membrane</keyword>
<evidence type="ECO:0000259" key="9">
    <source>
        <dbReference type="PROSITE" id="PS50893"/>
    </source>
</evidence>
<gene>
    <name evidence="10" type="primary">macB_3</name>
    <name evidence="10" type="ORF">NCTC10783_04148</name>
</gene>
<protein>
    <submittedName>
        <fullName evidence="10">ABC transporter ATP-binding protein</fullName>
        <ecNumber evidence="10">3.6.3.-</ecNumber>
    </submittedName>
</protein>
<dbReference type="InterPro" id="IPR003593">
    <property type="entry name" value="AAA+_ATPase"/>
</dbReference>
<reference evidence="10 11" key="1">
    <citation type="submission" date="2018-12" db="EMBL/GenBank/DDBJ databases">
        <authorList>
            <consortium name="Pathogen Informatics"/>
        </authorList>
    </citation>
    <scope>NUCLEOTIDE SEQUENCE [LARGE SCALE GENOMIC DNA]</scope>
    <source>
        <strain evidence="10 11">NCTC10783</strain>
    </source>
</reference>
<dbReference type="CDD" id="cd03255">
    <property type="entry name" value="ABC_MJ0796_LolCDE_FtsE"/>
    <property type="match status" value="1"/>
</dbReference>
<dbReference type="PROSITE" id="PS50893">
    <property type="entry name" value="ABC_TRANSPORTER_2"/>
    <property type="match status" value="1"/>
</dbReference>
<dbReference type="FunFam" id="3.40.50.300:FF:000032">
    <property type="entry name" value="Export ABC transporter ATP-binding protein"/>
    <property type="match status" value="1"/>
</dbReference>
<evidence type="ECO:0000313" key="11">
    <source>
        <dbReference type="Proteomes" id="UP000278078"/>
    </source>
</evidence>
<evidence type="ECO:0000256" key="6">
    <source>
        <dbReference type="ARBA" id="ARBA00022840"/>
    </source>
</evidence>
<accession>A0A448BSB3</accession>
<feature type="domain" description="ABC transporter" evidence="9">
    <location>
        <begin position="77"/>
        <end position="305"/>
    </location>
</feature>
<evidence type="ECO:0000313" key="10">
    <source>
        <dbReference type="EMBL" id="VEE48236.1"/>
    </source>
</evidence>
<dbReference type="EMBL" id="LR134300">
    <property type="protein sequence ID" value="VEE48236.1"/>
    <property type="molecule type" value="Genomic_DNA"/>
</dbReference>
<keyword evidence="10" id="KW-0378">Hydrolase</keyword>
<evidence type="ECO:0000256" key="2">
    <source>
        <dbReference type="ARBA" id="ARBA00022448"/>
    </source>
</evidence>
<dbReference type="InterPro" id="IPR027417">
    <property type="entry name" value="P-loop_NTPase"/>
</dbReference>
<comment type="similarity">
    <text evidence="8">Belongs to the ABC transporter superfamily. Macrolide exporter (TC 3.A.1.122) family.</text>
</comment>
<dbReference type="GO" id="GO:0022857">
    <property type="term" value="F:transmembrane transporter activity"/>
    <property type="evidence" value="ECO:0007669"/>
    <property type="project" value="TreeGrafter"/>
</dbReference>
<dbReference type="Proteomes" id="UP000278078">
    <property type="component" value="Chromosome"/>
</dbReference>
<keyword evidence="6 10" id="KW-0067">ATP-binding</keyword>
<dbReference type="InterPro" id="IPR017911">
    <property type="entry name" value="MacB-like_ATP-bd"/>
</dbReference>
<dbReference type="InterPro" id="IPR003439">
    <property type="entry name" value="ABC_transporter-like_ATP-bd"/>
</dbReference>
<keyword evidence="7" id="KW-0472">Membrane</keyword>
<dbReference type="GO" id="GO:1902495">
    <property type="term" value="C:transmembrane transporter complex"/>
    <property type="evidence" value="ECO:0007669"/>
    <property type="project" value="UniProtKB-ARBA"/>
</dbReference>
<keyword evidence="5" id="KW-0547">Nucleotide-binding</keyword>
<evidence type="ECO:0000256" key="3">
    <source>
        <dbReference type="ARBA" id="ARBA00022475"/>
    </source>
</evidence>
<keyword evidence="4" id="KW-0812">Transmembrane</keyword>
<keyword evidence="2" id="KW-0813">Transport</keyword>
<name>A0A448BSB3_PSEFL</name>
<dbReference type="AlphaFoldDB" id="A0A448BSB3"/>